<dbReference type="EMBL" id="ROVY01000014">
    <property type="protein sequence ID" value="MHI21528.1"/>
    <property type="molecule type" value="Genomic_DNA"/>
</dbReference>
<feature type="transmembrane region" description="Helical" evidence="1">
    <location>
        <begin position="34"/>
        <end position="51"/>
    </location>
</feature>
<feature type="transmembrane region" description="Helical" evidence="1">
    <location>
        <begin position="7"/>
        <end position="28"/>
    </location>
</feature>
<dbReference type="AlphaFoldDB" id="A0A3K5RE16"/>
<organism evidence="2">
    <name type="scientific">Salmonella enterica</name>
    <name type="common">Salmonella choleraesuis</name>
    <dbReference type="NCBI Taxonomy" id="28901"/>
    <lineage>
        <taxon>Bacteria</taxon>
        <taxon>Pseudomonadati</taxon>
        <taxon>Pseudomonadota</taxon>
        <taxon>Gammaproteobacteria</taxon>
        <taxon>Enterobacterales</taxon>
        <taxon>Enterobacteriaceae</taxon>
        <taxon>Salmonella</taxon>
    </lineage>
</organism>
<reference evidence="2" key="1">
    <citation type="submission" date="2018-11" db="EMBL/GenBank/DDBJ databases">
        <authorList>
            <consortium name="PulseNet: The National Subtyping Network for Foodborne Disease Surveillance"/>
            <person name="Tarr C.L."/>
            <person name="Trees E."/>
            <person name="Katz L.S."/>
            <person name="Carleton-Romer H.A."/>
            <person name="Stroika S."/>
            <person name="Kucerova Z."/>
            <person name="Roache K.F."/>
            <person name="Sabol A.L."/>
            <person name="Besser J."/>
            <person name="Gerner-Smidt P."/>
        </authorList>
    </citation>
    <scope>NUCLEOTIDE SEQUENCE [LARGE SCALE GENOMIC DNA]</scope>
    <source>
        <strain evidence="2">PNUSAS059688</strain>
    </source>
</reference>
<sequence>MKFALILLIRTILWGIAVCSISFSLLLFISPGYVLWQIFFASTGVVIIFLLRKTLTQRKKKHEYTIKNLYGSDFRPETNFELKRWDVGHYLGIDTNTGNILMMDSLEKILKGSNSKDLMGYDCRGNVLTLKFNDLSFPFFKAHFGSERESMEYCHRLDVLLSAQYRPTKESNVDFDIFVKDKLQTA</sequence>
<name>A0A3K5RE16_SALER</name>
<protein>
    <submittedName>
        <fullName evidence="2">Uncharacterized protein</fullName>
    </submittedName>
</protein>
<evidence type="ECO:0000256" key="1">
    <source>
        <dbReference type="SAM" id="Phobius"/>
    </source>
</evidence>
<evidence type="ECO:0000313" key="2">
    <source>
        <dbReference type="EMBL" id="MHI21528.1"/>
    </source>
</evidence>
<keyword evidence="1" id="KW-0472">Membrane</keyword>
<accession>A0A3K5RE16</accession>
<gene>
    <name evidence="2" type="ORF">EEM47_06495</name>
</gene>
<keyword evidence="1" id="KW-1133">Transmembrane helix</keyword>
<proteinExistence type="predicted"/>
<keyword evidence="1" id="KW-0812">Transmembrane</keyword>
<dbReference type="Proteomes" id="UP000885364">
    <property type="component" value="Unassembled WGS sequence"/>
</dbReference>
<comment type="caution">
    <text evidence="2">The sequence shown here is derived from an EMBL/GenBank/DDBJ whole genome shotgun (WGS) entry which is preliminary data.</text>
</comment>